<reference evidence="1 2" key="1">
    <citation type="submission" date="2020-07" db="EMBL/GenBank/DDBJ databases">
        <title>Comparative genomics of pyrophilous fungi reveals a link between fire events and developmental genes.</title>
        <authorList>
            <consortium name="DOE Joint Genome Institute"/>
            <person name="Steindorff A.S."/>
            <person name="Carver A."/>
            <person name="Calhoun S."/>
            <person name="Stillman K."/>
            <person name="Liu H."/>
            <person name="Lipzen A."/>
            <person name="Pangilinan J."/>
            <person name="Labutti K."/>
            <person name="Bruns T.D."/>
            <person name="Grigoriev I.V."/>
        </authorList>
    </citation>
    <scope>NUCLEOTIDE SEQUENCE [LARGE SCALE GENOMIC DNA]</scope>
    <source>
        <strain evidence="1 2">CBS 144469</strain>
    </source>
</reference>
<dbReference type="OrthoDB" id="3077740at2759"/>
<dbReference type="SUPFAM" id="SSF52047">
    <property type="entry name" value="RNI-like"/>
    <property type="match status" value="1"/>
</dbReference>
<sequence length="581" mass="65026">MTSSASPTAILTDDALLSIFEWIPALEWRFAKGWEGLRIILPVSQVCKRWRDLAVNHSPKLWRLHALMIPPSQRVAYDEESNGTFSCASGIVQADTRADAAQYFQTELVRRSQTLSLESGREWNVVDEYYPTPKQILSVLAYAHRLRSCTLKLRCVNIPRNGGSTVPIDDSVVEALTQCSFPALEELCVDITNNTPATYVLPNTIFPGGLKSLKELRLKMCWMDLKALQLRGPLESLSITIFMPPEDQTPGVQNFPNTFQTFLDILSAVHNLWHLSLIYFPLFTLPEPAVISSPLVTLNRLFYLDISLTLAEVEVFARQVSIPACQVIHIKVHLPGAVSDLACVATLVSRHFLPSCHGTQMTLFDCGERRMGCATQPNDDEVDVGDPEVYLQGASGYKFKIGLVPSTALGEDIGFIFPTFLSAWDSILDDVNALIVQQRRDTPSYICRAINGFISRGRKHRMRTVVCPKDLVGVLVGAGGASEEGVHVSEVLRKHQLGIVNYRVFWGFMDLFLWTLEAQTPRDTLYYWQLSCAIGLWDYSQLAGRPVTIMPGPPTLFDRALVDDCPYWSIRRQSETLKGRG</sequence>
<gene>
    <name evidence="1" type="ORF">DFP72DRAFT_1119315</name>
</gene>
<dbReference type="EMBL" id="JACGCI010000285">
    <property type="protein sequence ID" value="KAF6741119.1"/>
    <property type="molecule type" value="Genomic_DNA"/>
</dbReference>
<dbReference type="Gene3D" id="1.20.1280.50">
    <property type="match status" value="1"/>
</dbReference>
<evidence type="ECO:0000313" key="2">
    <source>
        <dbReference type="Proteomes" id="UP000521943"/>
    </source>
</evidence>
<protein>
    <recommendedName>
        <fullName evidence="3">F-box domain-containing protein</fullName>
    </recommendedName>
</protein>
<accession>A0A8H6H606</accession>
<dbReference type="Proteomes" id="UP000521943">
    <property type="component" value="Unassembled WGS sequence"/>
</dbReference>
<dbReference type="InterPro" id="IPR036047">
    <property type="entry name" value="F-box-like_dom_sf"/>
</dbReference>
<organism evidence="1 2">
    <name type="scientific">Ephemerocybe angulata</name>
    <dbReference type="NCBI Taxonomy" id="980116"/>
    <lineage>
        <taxon>Eukaryota</taxon>
        <taxon>Fungi</taxon>
        <taxon>Dikarya</taxon>
        <taxon>Basidiomycota</taxon>
        <taxon>Agaricomycotina</taxon>
        <taxon>Agaricomycetes</taxon>
        <taxon>Agaricomycetidae</taxon>
        <taxon>Agaricales</taxon>
        <taxon>Agaricineae</taxon>
        <taxon>Psathyrellaceae</taxon>
        <taxon>Ephemerocybe</taxon>
    </lineage>
</organism>
<proteinExistence type="predicted"/>
<name>A0A8H6H606_9AGAR</name>
<dbReference type="AlphaFoldDB" id="A0A8H6H606"/>
<evidence type="ECO:0000313" key="1">
    <source>
        <dbReference type="EMBL" id="KAF6741119.1"/>
    </source>
</evidence>
<comment type="caution">
    <text evidence="1">The sequence shown here is derived from an EMBL/GenBank/DDBJ whole genome shotgun (WGS) entry which is preliminary data.</text>
</comment>
<evidence type="ECO:0008006" key="3">
    <source>
        <dbReference type="Google" id="ProtNLM"/>
    </source>
</evidence>
<keyword evidence="2" id="KW-1185">Reference proteome</keyword>
<dbReference type="SUPFAM" id="SSF81383">
    <property type="entry name" value="F-box domain"/>
    <property type="match status" value="1"/>
</dbReference>